<dbReference type="Proteomes" id="UP000620124">
    <property type="component" value="Unassembled WGS sequence"/>
</dbReference>
<keyword evidence="2" id="KW-1185">Reference proteome</keyword>
<proteinExistence type="predicted"/>
<evidence type="ECO:0008006" key="3">
    <source>
        <dbReference type="Google" id="ProtNLM"/>
    </source>
</evidence>
<comment type="caution">
    <text evidence="1">The sequence shown here is derived from an EMBL/GenBank/DDBJ whole genome shotgun (WGS) entry which is preliminary data.</text>
</comment>
<protein>
    <recommendedName>
        <fullName evidence="3">F-box domain-containing protein</fullName>
    </recommendedName>
</protein>
<dbReference type="InterPro" id="IPR032675">
    <property type="entry name" value="LRR_dom_sf"/>
</dbReference>
<organism evidence="1 2">
    <name type="scientific">Mycena venus</name>
    <dbReference type="NCBI Taxonomy" id="2733690"/>
    <lineage>
        <taxon>Eukaryota</taxon>
        <taxon>Fungi</taxon>
        <taxon>Dikarya</taxon>
        <taxon>Basidiomycota</taxon>
        <taxon>Agaricomycotina</taxon>
        <taxon>Agaricomycetes</taxon>
        <taxon>Agaricomycetidae</taxon>
        <taxon>Agaricales</taxon>
        <taxon>Marasmiineae</taxon>
        <taxon>Mycenaceae</taxon>
        <taxon>Mycena</taxon>
    </lineage>
</organism>
<dbReference type="Gene3D" id="3.80.10.10">
    <property type="entry name" value="Ribonuclease Inhibitor"/>
    <property type="match status" value="1"/>
</dbReference>
<dbReference type="EMBL" id="JACAZI010000012">
    <property type="protein sequence ID" value="KAF7347370.1"/>
    <property type="molecule type" value="Genomic_DNA"/>
</dbReference>
<reference evidence="1" key="1">
    <citation type="submission" date="2020-05" db="EMBL/GenBank/DDBJ databases">
        <title>Mycena genomes resolve the evolution of fungal bioluminescence.</title>
        <authorList>
            <person name="Tsai I.J."/>
        </authorList>
    </citation>
    <scope>NUCLEOTIDE SEQUENCE</scope>
    <source>
        <strain evidence="1">CCC161011</strain>
    </source>
</reference>
<name>A0A8H6XSP0_9AGAR</name>
<dbReference type="SUPFAM" id="SSF52047">
    <property type="entry name" value="RNI-like"/>
    <property type="match status" value="1"/>
</dbReference>
<sequence length="284" mass="31977">MTPKLPPELEREIIELAVRLDHRNSALRRNLRLVAPHVQFWVDSVFYEVLIISDQKSANKFLALVDLKPPGFFTTVARALLLSGNIKTATIVRILSICTRVHSLGLWNTALKPDLLFEVSQLSLRRLSMPFGDVADFLTASSPPIWLKSLTHLDFSFLFDVAASDLKHLRRLPCLTHVALFAPRVGQLHIEAVCSSCPNLEVMLMLRPEHWMLPTEIIEACSLDPRIVVGPLASATPPTPMIIADWESSHFGLPDMWTRAMEMRADTGFRGVVGRGFAYPHRQR</sequence>
<evidence type="ECO:0000313" key="1">
    <source>
        <dbReference type="EMBL" id="KAF7347370.1"/>
    </source>
</evidence>
<accession>A0A8H6XSP0</accession>
<dbReference type="OrthoDB" id="3145912at2759"/>
<dbReference type="AlphaFoldDB" id="A0A8H6XSP0"/>
<evidence type="ECO:0000313" key="2">
    <source>
        <dbReference type="Proteomes" id="UP000620124"/>
    </source>
</evidence>
<gene>
    <name evidence="1" type="ORF">MVEN_01492800</name>
</gene>